<reference evidence="1" key="1">
    <citation type="journal article" date="2020" name="Fungal Divers.">
        <title>Resolving the Mortierellaceae phylogeny through synthesis of multi-gene phylogenetics and phylogenomics.</title>
        <authorList>
            <person name="Vandepol N."/>
            <person name="Liber J."/>
            <person name="Desiro A."/>
            <person name="Na H."/>
            <person name="Kennedy M."/>
            <person name="Barry K."/>
            <person name="Grigoriev I.V."/>
            <person name="Miller A.N."/>
            <person name="O'Donnell K."/>
            <person name="Stajich J.E."/>
            <person name="Bonito G."/>
        </authorList>
    </citation>
    <scope>NUCLEOTIDE SEQUENCE</scope>
    <source>
        <strain evidence="1">KOD1015</strain>
    </source>
</reference>
<feature type="non-terminal residue" evidence="1">
    <location>
        <position position="1"/>
    </location>
</feature>
<keyword evidence="2" id="KW-1185">Reference proteome</keyword>
<organism evidence="1 2">
    <name type="scientific">Lunasporangiospora selenospora</name>
    <dbReference type="NCBI Taxonomy" id="979761"/>
    <lineage>
        <taxon>Eukaryota</taxon>
        <taxon>Fungi</taxon>
        <taxon>Fungi incertae sedis</taxon>
        <taxon>Mucoromycota</taxon>
        <taxon>Mortierellomycotina</taxon>
        <taxon>Mortierellomycetes</taxon>
        <taxon>Mortierellales</taxon>
        <taxon>Mortierellaceae</taxon>
        <taxon>Lunasporangiospora</taxon>
    </lineage>
</organism>
<dbReference type="EMBL" id="JAABOA010002232">
    <property type="protein sequence ID" value="KAF9580182.1"/>
    <property type="molecule type" value="Genomic_DNA"/>
</dbReference>
<dbReference type="AlphaFoldDB" id="A0A9P6KCY7"/>
<dbReference type="Proteomes" id="UP000780801">
    <property type="component" value="Unassembled WGS sequence"/>
</dbReference>
<accession>A0A9P6KCY7</accession>
<comment type="caution">
    <text evidence="1">The sequence shown here is derived from an EMBL/GenBank/DDBJ whole genome shotgun (WGS) entry which is preliminary data.</text>
</comment>
<name>A0A9P6KCY7_9FUNG</name>
<proteinExistence type="predicted"/>
<sequence>EQAIAPVTIENPKKASYESRLRQLSQSTEDYVWSNLRVDALLGRLYNLMTYMTLK</sequence>
<gene>
    <name evidence="1" type="ORF">BGW38_003282</name>
</gene>
<evidence type="ECO:0000313" key="2">
    <source>
        <dbReference type="Proteomes" id="UP000780801"/>
    </source>
</evidence>
<protein>
    <submittedName>
        <fullName evidence="1">Uncharacterized protein</fullName>
    </submittedName>
</protein>
<evidence type="ECO:0000313" key="1">
    <source>
        <dbReference type="EMBL" id="KAF9580182.1"/>
    </source>
</evidence>